<dbReference type="Pfam" id="PF13367">
    <property type="entry name" value="PrsW-protease"/>
    <property type="match status" value="1"/>
</dbReference>
<evidence type="ECO:0000256" key="1">
    <source>
        <dbReference type="SAM" id="Phobius"/>
    </source>
</evidence>
<evidence type="ECO:0000313" key="3">
    <source>
        <dbReference type="Proteomes" id="UP000034020"/>
    </source>
</evidence>
<feature type="transmembrane region" description="Helical" evidence="1">
    <location>
        <begin position="12"/>
        <end position="29"/>
    </location>
</feature>
<accession>A0A0G1N6V7</accession>
<proteinExistence type="predicted"/>
<gene>
    <name evidence="2" type="ORF">UX24_C0014G0002</name>
</gene>
<reference evidence="2 3" key="1">
    <citation type="journal article" date="2015" name="Nature">
        <title>rRNA introns, odd ribosomes, and small enigmatic genomes across a large radiation of phyla.</title>
        <authorList>
            <person name="Brown C.T."/>
            <person name="Hug L.A."/>
            <person name="Thomas B.C."/>
            <person name="Sharon I."/>
            <person name="Castelle C.J."/>
            <person name="Singh A."/>
            <person name="Wilkins M.J."/>
            <person name="Williams K.H."/>
            <person name="Banfield J.F."/>
        </authorList>
    </citation>
    <scope>NUCLEOTIDE SEQUENCE [LARGE SCALE GENOMIC DNA]</scope>
</reference>
<protein>
    <recommendedName>
        <fullName evidence="4">Protease PrsW</fullName>
    </recommendedName>
</protein>
<feature type="transmembrane region" description="Helical" evidence="1">
    <location>
        <begin position="193"/>
        <end position="213"/>
    </location>
</feature>
<organism evidence="2 3">
    <name type="scientific">Candidatus Giovannonibacteria bacterium GW2011_GWB1_45_9b</name>
    <dbReference type="NCBI Taxonomy" id="1618653"/>
    <lineage>
        <taxon>Bacteria</taxon>
        <taxon>Candidatus Giovannoniibacteriota</taxon>
    </lineage>
</organism>
<name>A0A0G1N6V7_9BACT</name>
<keyword evidence="1" id="KW-0472">Membrane</keyword>
<dbReference type="AlphaFoldDB" id="A0A0G1N6V7"/>
<dbReference type="PANTHER" id="PTHR36844:SF1">
    <property type="entry name" value="PROTEASE PRSW"/>
    <property type="match status" value="1"/>
</dbReference>
<feature type="transmembrane region" description="Helical" evidence="1">
    <location>
        <begin position="120"/>
        <end position="141"/>
    </location>
</feature>
<keyword evidence="1" id="KW-0812">Transmembrane</keyword>
<sequence length="249" mass="27563">MAKALTIEGLSVVLVTGLLPPLLWLWFWLKEDTHKEPKGAIMKSFVLGMASVPIVLLMEYAWCGFSLRYGFVQSCDSSTASGFASLWLLVPWAFIEEASKFSVAWWADLRRSIYEAPIDAVIYLITVALGFAAMENILLLLKTYSGGEELLSVLATADLRFVGATVLHTVASGIVGVSIAFTFFHPEIHARNIWGGLIMATVLHTAFNKLIIGTGSGNSVFQTFLIIWTLALILIFFFEKVKRIKPQKI</sequence>
<dbReference type="Proteomes" id="UP000034020">
    <property type="component" value="Unassembled WGS sequence"/>
</dbReference>
<feature type="transmembrane region" description="Helical" evidence="1">
    <location>
        <begin position="219"/>
        <end position="238"/>
    </location>
</feature>
<dbReference type="PANTHER" id="PTHR36844">
    <property type="entry name" value="PROTEASE PRSW"/>
    <property type="match status" value="1"/>
</dbReference>
<feature type="transmembrane region" description="Helical" evidence="1">
    <location>
        <begin position="161"/>
        <end position="181"/>
    </location>
</feature>
<evidence type="ECO:0000313" key="2">
    <source>
        <dbReference type="EMBL" id="KKU16274.1"/>
    </source>
</evidence>
<dbReference type="GO" id="GO:0008233">
    <property type="term" value="F:peptidase activity"/>
    <property type="evidence" value="ECO:0007669"/>
    <property type="project" value="InterPro"/>
</dbReference>
<comment type="caution">
    <text evidence="2">The sequence shown here is derived from an EMBL/GenBank/DDBJ whole genome shotgun (WGS) entry which is preliminary data.</text>
</comment>
<dbReference type="InterPro" id="IPR026898">
    <property type="entry name" value="PrsW"/>
</dbReference>
<feature type="transmembrane region" description="Helical" evidence="1">
    <location>
        <begin position="41"/>
        <end position="62"/>
    </location>
</feature>
<keyword evidence="1" id="KW-1133">Transmembrane helix</keyword>
<dbReference type="EMBL" id="LCLL01000014">
    <property type="protein sequence ID" value="KKU16274.1"/>
    <property type="molecule type" value="Genomic_DNA"/>
</dbReference>
<evidence type="ECO:0008006" key="4">
    <source>
        <dbReference type="Google" id="ProtNLM"/>
    </source>
</evidence>